<keyword evidence="4" id="KW-1185">Reference proteome</keyword>
<keyword evidence="2" id="KW-0501">Molybdenum cofactor biosynthesis</keyword>
<proteinExistence type="predicted"/>
<dbReference type="SUPFAM" id="SSF53927">
    <property type="entry name" value="Cytidine deaminase-like"/>
    <property type="match status" value="1"/>
</dbReference>
<dbReference type="PANTHER" id="PTHR30592">
    <property type="entry name" value="FORMATE DEHYDROGENASE"/>
    <property type="match status" value="1"/>
</dbReference>
<dbReference type="Pfam" id="PF02634">
    <property type="entry name" value="FdhD-NarQ"/>
    <property type="match status" value="1"/>
</dbReference>
<name>A0A846QCF3_9BACT</name>
<dbReference type="InterPro" id="IPR003786">
    <property type="entry name" value="FdhD"/>
</dbReference>
<evidence type="ECO:0000313" key="4">
    <source>
        <dbReference type="Proteomes" id="UP000580856"/>
    </source>
</evidence>
<gene>
    <name evidence="3" type="ORF">GGQ74_000026</name>
</gene>
<dbReference type="RefSeq" id="WP_167939526.1">
    <property type="nucleotide sequence ID" value="NZ_JAATJA010000001.1"/>
</dbReference>
<dbReference type="PANTHER" id="PTHR30592:SF1">
    <property type="entry name" value="SULFUR CARRIER PROTEIN FDHD"/>
    <property type="match status" value="1"/>
</dbReference>
<dbReference type="EMBL" id="JAATJA010000001">
    <property type="protein sequence ID" value="NJB66386.1"/>
    <property type="molecule type" value="Genomic_DNA"/>
</dbReference>
<dbReference type="Gene3D" id="3.40.140.10">
    <property type="entry name" value="Cytidine Deaminase, domain 2"/>
    <property type="match status" value="1"/>
</dbReference>
<organism evidence="3 4">
    <name type="scientific">Desulfobaculum xiamenense</name>
    <dbReference type="NCBI Taxonomy" id="995050"/>
    <lineage>
        <taxon>Bacteria</taxon>
        <taxon>Pseudomonadati</taxon>
        <taxon>Thermodesulfobacteriota</taxon>
        <taxon>Desulfovibrionia</taxon>
        <taxon>Desulfovibrionales</taxon>
        <taxon>Desulfovibrionaceae</taxon>
        <taxon>Desulfobaculum</taxon>
    </lineage>
</organism>
<sequence length="253" mass="27364">MPSHSSTHAQMEREGSGLHEVACRQFKNGAWRDFTDVVTPEAELCLRWPDRPAVRLLAFPENLSRLALGHAMLELCAPGEMPHVTARNGDEWTLAPVSDTRRLADAPPASVDAERILACMTEFIAGEGRWEATGCFHRAAVWNPATQAFVAQAEDIGRHNCIDRLAGWSVENATRLDGMFLFVSARATASLVHKATACGFAAMVSRSAVTTSGLATARTAGMALAGFAREIRFTVFTDPAGRILDPQHPGGRP</sequence>
<keyword evidence="1" id="KW-0963">Cytoplasm</keyword>
<dbReference type="Proteomes" id="UP000580856">
    <property type="component" value="Unassembled WGS sequence"/>
</dbReference>
<accession>A0A846QCF3</accession>
<dbReference type="AlphaFoldDB" id="A0A846QCF3"/>
<evidence type="ECO:0000256" key="1">
    <source>
        <dbReference type="ARBA" id="ARBA00022490"/>
    </source>
</evidence>
<evidence type="ECO:0000313" key="3">
    <source>
        <dbReference type="EMBL" id="NJB66386.1"/>
    </source>
</evidence>
<comment type="caution">
    <text evidence="3">The sequence shown here is derived from an EMBL/GenBank/DDBJ whole genome shotgun (WGS) entry which is preliminary data.</text>
</comment>
<dbReference type="InterPro" id="IPR016193">
    <property type="entry name" value="Cytidine_deaminase-like"/>
</dbReference>
<reference evidence="3 4" key="1">
    <citation type="submission" date="2020-03" db="EMBL/GenBank/DDBJ databases">
        <title>Genomic Encyclopedia of Type Strains, Phase IV (KMG-IV): sequencing the most valuable type-strain genomes for metagenomic binning, comparative biology and taxonomic classification.</title>
        <authorList>
            <person name="Goeker M."/>
        </authorList>
    </citation>
    <scope>NUCLEOTIDE SEQUENCE [LARGE SCALE GENOMIC DNA]</scope>
    <source>
        <strain evidence="3 4">DSM 24233</strain>
    </source>
</reference>
<dbReference type="GO" id="GO:0016783">
    <property type="term" value="F:sulfurtransferase activity"/>
    <property type="evidence" value="ECO:0007669"/>
    <property type="project" value="InterPro"/>
</dbReference>
<protein>
    <submittedName>
        <fullName evidence="3">FdhD protein</fullName>
    </submittedName>
</protein>
<evidence type="ECO:0000256" key="2">
    <source>
        <dbReference type="ARBA" id="ARBA00023150"/>
    </source>
</evidence>
<dbReference type="GO" id="GO:0006777">
    <property type="term" value="P:Mo-molybdopterin cofactor biosynthetic process"/>
    <property type="evidence" value="ECO:0007669"/>
    <property type="project" value="UniProtKB-KW"/>
</dbReference>